<dbReference type="Proteomes" id="UP001152795">
    <property type="component" value="Unassembled WGS sequence"/>
</dbReference>
<organism evidence="1 2">
    <name type="scientific">Paramuricea clavata</name>
    <name type="common">Red gorgonian</name>
    <name type="synonym">Violescent sea-whip</name>
    <dbReference type="NCBI Taxonomy" id="317549"/>
    <lineage>
        <taxon>Eukaryota</taxon>
        <taxon>Metazoa</taxon>
        <taxon>Cnidaria</taxon>
        <taxon>Anthozoa</taxon>
        <taxon>Octocorallia</taxon>
        <taxon>Malacalcyonacea</taxon>
        <taxon>Plexauridae</taxon>
        <taxon>Paramuricea</taxon>
    </lineage>
</organism>
<reference evidence="1" key="1">
    <citation type="submission" date="2020-04" db="EMBL/GenBank/DDBJ databases">
        <authorList>
            <person name="Alioto T."/>
            <person name="Alioto T."/>
            <person name="Gomez Garrido J."/>
        </authorList>
    </citation>
    <scope>NUCLEOTIDE SEQUENCE</scope>
    <source>
        <strain evidence="1">A484AB</strain>
    </source>
</reference>
<sequence length="466" mass="52483">MSELAQTLPRYPTDISVIVVKMKGKDNNFKDVMHWLYRSLNAEWHWYRFEHQARGSIHCHGVAKLKNDPGLCKLSETALKGYLAENLIKNSDQAEIEELNLQIAQRKKASETVCHNEEVATYNSEQLLGLCQPIACINAFHSSELAKKASADEMSGLQPTVFLTKVAQVMLTMNLWTDVGFYNGATGTVLEFIFANNHQPPDLPVAVIVQFDDYTGRTEKTAGISYVAISREYSSSLKRPIHCTIGFRLKNHIDFSWCKTEKTRDCSCDPFGSIKIILWEDFVDTIETGNTYDFVDTIETGNTYLVKNIRLKKDNYINIIYFNTAMTGTQINEATAFNQPLAEESDDAQLTILSTTEITAHIIGVTTINIHRTCSCNKAIEEQGKLSNTNNQWYVKLYVQDTTNQANKVYLSLYHSMLVKLVEVADLKVDLNFCNEEDLTIALLDSTGVTCYDTAAKVTDVTPIII</sequence>
<gene>
    <name evidence="1" type="ORF">PACLA_8A061780</name>
</gene>
<keyword evidence="2" id="KW-1185">Reference proteome</keyword>
<dbReference type="AlphaFoldDB" id="A0A7D9D9K3"/>
<dbReference type="OrthoDB" id="7470624at2759"/>
<proteinExistence type="predicted"/>
<evidence type="ECO:0000313" key="2">
    <source>
        <dbReference type="Proteomes" id="UP001152795"/>
    </source>
</evidence>
<accession>A0A7D9D9K3</accession>
<dbReference type="InterPro" id="IPR051055">
    <property type="entry name" value="PIF1_helicase"/>
</dbReference>
<protein>
    <submittedName>
        <fullName evidence="1">Uncharacterized protein</fullName>
    </submittedName>
</protein>
<dbReference type="EMBL" id="CACRXK020000172">
    <property type="protein sequence ID" value="CAB3979153.1"/>
    <property type="molecule type" value="Genomic_DNA"/>
</dbReference>
<name>A0A7D9D9K3_PARCT</name>
<dbReference type="PANTHER" id="PTHR47642">
    <property type="entry name" value="ATP-DEPENDENT DNA HELICASE"/>
    <property type="match status" value="1"/>
</dbReference>
<comment type="caution">
    <text evidence="1">The sequence shown here is derived from an EMBL/GenBank/DDBJ whole genome shotgun (WGS) entry which is preliminary data.</text>
</comment>
<evidence type="ECO:0000313" key="1">
    <source>
        <dbReference type="EMBL" id="CAB3979153.1"/>
    </source>
</evidence>